<protein>
    <submittedName>
        <fullName evidence="1">Uncharacterized protein</fullName>
    </submittedName>
</protein>
<accession>A0A919CE94</accession>
<dbReference type="AlphaFoldDB" id="A0A919CE94"/>
<comment type="caution">
    <text evidence="1">The sequence shown here is derived from an EMBL/GenBank/DDBJ whole genome shotgun (WGS) entry which is preliminary data.</text>
</comment>
<evidence type="ECO:0000313" key="2">
    <source>
        <dbReference type="Proteomes" id="UP000638353"/>
    </source>
</evidence>
<name>A0A919CE94_9ACTN</name>
<sequence length="78" mass="8182">MLLSVLYISRDAQADRLTIAAISDAGGAYGCLPFQPATELVDAAELDTPGRLEAEPLLAAPTGRLAALDSGTAEWRRP</sequence>
<gene>
    <name evidence="1" type="ORF">GCM10010334_75070</name>
</gene>
<dbReference type="EMBL" id="BMVC01000022">
    <property type="protein sequence ID" value="GHD15191.1"/>
    <property type="molecule type" value="Genomic_DNA"/>
</dbReference>
<dbReference type="Proteomes" id="UP000638353">
    <property type="component" value="Unassembled WGS sequence"/>
</dbReference>
<evidence type="ECO:0000313" key="1">
    <source>
        <dbReference type="EMBL" id="GHD15191.1"/>
    </source>
</evidence>
<proteinExistence type="predicted"/>
<organism evidence="1 2">
    <name type="scientific">Streptomyces finlayi</name>
    <dbReference type="NCBI Taxonomy" id="67296"/>
    <lineage>
        <taxon>Bacteria</taxon>
        <taxon>Bacillati</taxon>
        <taxon>Actinomycetota</taxon>
        <taxon>Actinomycetes</taxon>
        <taxon>Kitasatosporales</taxon>
        <taxon>Streptomycetaceae</taxon>
        <taxon>Streptomyces</taxon>
    </lineage>
</organism>
<reference evidence="1" key="1">
    <citation type="journal article" date="2014" name="Int. J. Syst. Evol. Microbiol.">
        <title>Complete genome sequence of Corynebacterium casei LMG S-19264T (=DSM 44701T), isolated from a smear-ripened cheese.</title>
        <authorList>
            <consortium name="US DOE Joint Genome Institute (JGI-PGF)"/>
            <person name="Walter F."/>
            <person name="Albersmeier A."/>
            <person name="Kalinowski J."/>
            <person name="Ruckert C."/>
        </authorList>
    </citation>
    <scope>NUCLEOTIDE SEQUENCE</scope>
    <source>
        <strain evidence="1">JCM 4637</strain>
    </source>
</reference>
<reference evidence="1" key="2">
    <citation type="submission" date="2020-09" db="EMBL/GenBank/DDBJ databases">
        <authorList>
            <person name="Sun Q."/>
            <person name="Ohkuma M."/>
        </authorList>
    </citation>
    <scope>NUCLEOTIDE SEQUENCE</scope>
    <source>
        <strain evidence="1">JCM 4637</strain>
    </source>
</reference>